<organism evidence="2">
    <name type="scientific">marine sediment metagenome</name>
    <dbReference type="NCBI Taxonomy" id="412755"/>
    <lineage>
        <taxon>unclassified sequences</taxon>
        <taxon>metagenomes</taxon>
        <taxon>ecological metagenomes</taxon>
    </lineage>
</organism>
<dbReference type="AlphaFoldDB" id="X1C0B3"/>
<feature type="compositionally biased region" description="Polar residues" evidence="1">
    <location>
        <begin position="1"/>
        <end position="11"/>
    </location>
</feature>
<comment type="caution">
    <text evidence="2">The sequence shown here is derived from an EMBL/GenBank/DDBJ whole genome shotgun (WGS) entry which is preliminary data.</text>
</comment>
<dbReference type="EMBL" id="BART01029461">
    <property type="protein sequence ID" value="GAH01511.1"/>
    <property type="molecule type" value="Genomic_DNA"/>
</dbReference>
<evidence type="ECO:0000256" key="1">
    <source>
        <dbReference type="SAM" id="MobiDB-lite"/>
    </source>
</evidence>
<gene>
    <name evidence="2" type="ORF">S01H4_51689</name>
</gene>
<accession>X1C0B3</accession>
<name>X1C0B3_9ZZZZ</name>
<sequence>MNNNQNLSNELMKQDGITPVGVSDAERDNFEYHGREFSKLVRGVSD</sequence>
<proteinExistence type="predicted"/>
<protein>
    <submittedName>
        <fullName evidence="2">Uncharacterized protein</fullName>
    </submittedName>
</protein>
<reference evidence="2" key="1">
    <citation type="journal article" date="2014" name="Front. Microbiol.">
        <title>High frequency of phylogenetically diverse reductive dehalogenase-homologous genes in deep subseafloor sedimentary metagenomes.</title>
        <authorList>
            <person name="Kawai M."/>
            <person name="Futagami T."/>
            <person name="Toyoda A."/>
            <person name="Takaki Y."/>
            <person name="Nishi S."/>
            <person name="Hori S."/>
            <person name="Arai W."/>
            <person name="Tsubouchi T."/>
            <person name="Morono Y."/>
            <person name="Uchiyama I."/>
            <person name="Ito T."/>
            <person name="Fujiyama A."/>
            <person name="Inagaki F."/>
            <person name="Takami H."/>
        </authorList>
    </citation>
    <scope>NUCLEOTIDE SEQUENCE</scope>
    <source>
        <strain evidence="2">Expedition CK06-06</strain>
    </source>
</reference>
<feature type="region of interest" description="Disordered" evidence="1">
    <location>
        <begin position="1"/>
        <end position="22"/>
    </location>
</feature>
<evidence type="ECO:0000313" key="2">
    <source>
        <dbReference type="EMBL" id="GAH01511.1"/>
    </source>
</evidence>